<dbReference type="InterPro" id="IPR050832">
    <property type="entry name" value="Bact_Acetyltransf"/>
</dbReference>
<dbReference type="PROSITE" id="PS51186">
    <property type="entry name" value="GNAT"/>
    <property type="match status" value="1"/>
</dbReference>
<dbReference type="InterPro" id="IPR017255">
    <property type="entry name" value="AcTrfase_GNAT_prd"/>
</dbReference>
<dbReference type="InterPro" id="IPR016181">
    <property type="entry name" value="Acyl_CoA_acyltransferase"/>
</dbReference>
<evidence type="ECO:0000313" key="5">
    <source>
        <dbReference type="EMBL" id="NVH57783.1"/>
    </source>
</evidence>
<evidence type="ECO:0000256" key="1">
    <source>
        <dbReference type="ARBA" id="ARBA00022679"/>
    </source>
</evidence>
<dbReference type="InterPro" id="IPR000182">
    <property type="entry name" value="GNAT_dom"/>
</dbReference>
<dbReference type="GO" id="GO:0016747">
    <property type="term" value="F:acyltransferase activity, transferring groups other than amino-acyl groups"/>
    <property type="evidence" value="ECO:0007669"/>
    <property type="project" value="InterPro"/>
</dbReference>
<evidence type="ECO:0000313" key="4">
    <source>
        <dbReference type="EMBL" id="NSK14130.1"/>
    </source>
</evidence>
<evidence type="ECO:0000256" key="2">
    <source>
        <dbReference type="ARBA" id="ARBA00023315"/>
    </source>
</evidence>
<feature type="domain" description="N-acetyltransferase" evidence="3">
    <location>
        <begin position="1"/>
        <end position="149"/>
    </location>
</feature>
<accession>A0A850HM62</accession>
<proteinExistence type="predicted"/>
<dbReference type="RefSeq" id="WP_101695491.1">
    <property type="nucleotide sequence ID" value="NZ_JAAITX010000002.1"/>
</dbReference>
<dbReference type="Gene3D" id="3.40.630.30">
    <property type="match status" value="1"/>
</dbReference>
<dbReference type="OrthoDB" id="9794566at2"/>
<keyword evidence="6" id="KW-1185">Reference proteome</keyword>
<organism evidence="5 6">
    <name type="scientific">Dorea phocaeensis</name>
    <dbReference type="NCBI Taxonomy" id="2040291"/>
    <lineage>
        <taxon>Bacteria</taxon>
        <taxon>Bacillati</taxon>
        <taxon>Bacillota</taxon>
        <taxon>Clostridia</taxon>
        <taxon>Lachnospirales</taxon>
        <taxon>Lachnospiraceae</taxon>
        <taxon>Dorea</taxon>
    </lineage>
</organism>
<dbReference type="Pfam" id="PF00583">
    <property type="entry name" value="Acetyltransf_1"/>
    <property type="match status" value="1"/>
</dbReference>
<gene>
    <name evidence="5" type="ORF">G5A66_03760</name>
    <name evidence="4" type="ORF">G5A75_04440</name>
</gene>
<comment type="caution">
    <text evidence="5">The sequence shown here is derived from an EMBL/GenBank/DDBJ whole genome shotgun (WGS) entry which is preliminary data.</text>
</comment>
<dbReference type="EMBL" id="JAAITX010000002">
    <property type="protein sequence ID" value="NVH57783.1"/>
    <property type="molecule type" value="Genomic_DNA"/>
</dbReference>
<reference evidence="6 7" key="1">
    <citation type="journal article" date="2020" name="Cell Host Microbe">
        <title>Functional and Genomic Variation between Human-Derived Isolates of Lachnospiraceae Reveals Inter- and Intra-Species Diversity.</title>
        <authorList>
            <person name="Sorbara M.T."/>
            <person name="Littmann E.R."/>
            <person name="Fontana E."/>
            <person name="Moody T.U."/>
            <person name="Kohout C.E."/>
            <person name="Gjonbalaj M."/>
            <person name="Eaton V."/>
            <person name="Seok R."/>
            <person name="Leiner I.M."/>
            <person name="Pamer E.G."/>
        </authorList>
    </citation>
    <scope>NUCLEOTIDE SEQUENCE [LARGE SCALE GENOMIC DNA]</scope>
    <source>
        <strain evidence="5 6">MSK.17.11</strain>
        <strain evidence="4 7">MSK.17.38</strain>
    </source>
</reference>
<dbReference type="SUPFAM" id="SSF55729">
    <property type="entry name" value="Acyl-CoA N-acyltransferases (Nat)"/>
    <property type="match status" value="1"/>
</dbReference>
<dbReference type="PANTHER" id="PTHR43877">
    <property type="entry name" value="AMINOALKYLPHOSPHONATE N-ACETYLTRANSFERASE-RELATED-RELATED"/>
    <property type="match status" value="1"/>
</dbReference>
<dbReference type="CDD" id="cd04301">
    <property type="entry name" value="NAT_SF"/>
    <property type="match status" value="1"/>
</dbReference>
<dbReference type="Proteomes" id="UP000701680">
    <property type="component" value="Unassembled WGS sequence"/>
</dbReference>
<evidence type="ECO:0000313" key="6">
    <source>
        <dbReference type="Proteomes" id="UP000528555"/>
    </source>
</evidence>
<evidence type="ECO:0000313" key="7">
    <source>
        <dbReference type="Proteomes" id="UP000701680"/>
    </source>
</evidence>
<name>A0A850HM62_9FIRM</name>
<dbReference type="PIRSF" id="PIRSF037663">
    <property type="entry name" value="Acetyltransf_GNAT_prd"/>
    <property type="match status" value="1"/>
</dbReference>
<keyword evidence="2" id="KW-0012">Acyltransferase</keyword>
<evidence type="ECO:0000259" key="3">
    <source>
        <dbReference type="PROSITE" id="PS51186"/>
    </source>
</evidence>
<reference evidence="5" key="2">
    <citation type="submission" date="2020-02" db="EMBL/GenBank/DDBJ databases">
        <authorList>
            <person name="Littmann E."/>
            <person name="Sorbara M."/>
        </authorList>
    </citation>
    <scope>NUCLEOTIDE SEQUENCE</scope>
    <source>
        <strain evidence="5">MSK.17.11</strain>
        <strain evidence="4">MSK.17.38</strain>
    </source>
</reference>
<dbReference type="Proteomes" id="UP000528555">
    <property type="component" value="Unassembled WGS sequence"/>
</dbReference>
<sequence>MMINNKQEIEKEKFFDFIKKINYDFPIPVSEKVDLNEYCEKLWEKAELVAEVQDEEIRGLVAGYMNDLENGSAYISLVGVSRDFRNQGLGKKLVHQFVLLCREKQIRSVNLYTHKTNQAAIKMYEGLGFEIDSEGNQNRMDDIHFIKQL</sequence>
<dbReference type="EMBL" id="JAAIUO010000002">
    <property type="protein sequence ID" value="NSK14130.1"/>
    <property type="molecule type" value="Genomic_DNA"/>
</dbReference>
<keyword evidence="1 5" id="KW-0808">Transferase</keyword>
<dbReference type="PANTHER" id="PTHR43877:SF2">
    <property type="entry name" value="AMINOALKYLPHOSPHONATE N-ACETYLTRANSFERASE-RELATED"/>
    <property type="match status" value="1"/>
</dbReference>
<protein>
    <submittedName>
        <fullName evidence="5">GNAT family N-acetyltransferase</fullName>
    </submittedName>
</protein>
<dbReference type="AlphaFoldDB" id="A0A850HM62"/>